<dbReference type="KEGG" id="beq:BEWA_028750"/>
<dbReference type="RefSeq" id="XP_004829691.1">
    <property type="nucleotide sequence ID" value="XM_004829634.1"/>
</dbReference>
<keyword evidence="2" id="KW-1185">Reference proteome</keyword>
<name>L0AWU8_THEEQ</name>
<dbReference type="VEuPathDB" id="PiroplasmaDB:BEWA_028750"/>
<evidence type="ECO:0000313" key="1">
    <source>
        <dbReference type="EMBL" id="AFZ80025.1"/>
    </source>
</evidence>
<dbReference type="EMBL" id="CP001669">
    <property type="protein sequence ID" value="AFZ80025.1"/>
    <property type="molecule type" value="Genomic_DNA"/>
</dbReference>
<dbReference type="Proteomes" id="UP000031512">
    <property type="component" value="Chromosome 1"/>
</dbReference>
<proteinExistence type="predicted"/>
<organism evidence="1 2">
    <name type="scientific">Theileria equi strain WA</name>
    <dbReference type="NCBI Taxonomy" id="1537102"/>
    <lineage>
        <taxon>Eukaryota</taxon>
        <taxon>Sar</taxon>
        <taxon>Alveolata</taxon>
        <taxon>Apicomplexa</taxon>
        <taxon>Aconoidasida</taxon>
        <taxon>Piroplasmida</taxon>
        <taxon>Theileriidae</taxon>
        <taxon>Theileria</taxon>
    </lineage>
</organism>
<dbReference type="GeneID" id="15807250"/>
<accession>L0AWU8</accession>
<sequence length="178" mass="20888">MIIPGDPRVMSRYVLAWLKNDKSKYVRVISRYRTCGNFFTNIQEFIKRPSDTSYSHVARTPLLLNVLSQETDEYINVVDVVGDEYYSPGVREFTVQSEKMDEVIIGEVRYGRYIINSRVEDLIFRKVTLEGGSYNPRITITSRYNDGMDITTSYIYISGETNKFYLWEDRRKMIALLE</sequence>
<evidence type="ECO:0000313" key="2">
    <source>
        <dbReference type="Proteomes" id="UP000031512"/>
    </source>
</evidence>
<gene>
    <name evidence="1" type="ORF">BEWA_028750</name>
</gene>
<reference evidence="1 2" key="1">
    <citation type="journal article" date="2012" name="BMC Genomics">
        <title>Comparative genomic analysis and phylogenetic position of Theileria equi.</title>
        <authorList>
            <person name="Kappmeyer L.S."/>
            <person name="Thiagarajan M."/>
            <person name="Herndon D.R."/>
            <person name="Ramsay J.D."/>
            <person name="Caler E."/>
            <person name="Djikeng A."/>
            <person name="Gillespie J.J."/>
            <person name="Lau A.O."/>
            <person name="Roalson E.H."/>
            <person name="Silva J.C."/>
            <person name="Silva M.G."/>
            <person name="Suarez C.E."/>
            <person name="Ueti M.W."/>
            <person name="Nene V.M."/>
            <person name="Mealey R.H."/>
            <person name="Knowles D.P."/>
            <person name="Brayton K.A."/>
        </authorList>
    </citation>
    <scope>NUCLEOTIDE SEQUENCE [LARGE SCALE GENOMIC DNA]</scope>
    <source>
        <strain evidence="1 2">WA</strain>
    </source>
</reference>
<protein>
    <submittedName>
        <fullName evidence="1">Uncharacterized protein</fullName>
    </submittedName>
</protein>
<dbReference type="AlphaFoldDB" id="L0AWU8"/>